<organism evidence="1">
    <name type="scientific">viral metagenome</name>
    <dbReference type="NCBI Taxonomy" id="1070528"/>
    <lineage>
        <taxon>unclassified sequences</taxon>
        <taxon>metagenomes</taxon>
        <taxon>organismal metagenomes</taxon>
    </lineage>
</organism>
<accession>A0A6C0E2R6</accession>
<evidence type="ECO:0000313" key="1">
    <source>
        <dbReference type="EMBL" id="QHT23022.1"/>
    </source>
</evidence>
<dbReference type="EMBL" id="MN739723">
    <property type="protein sequence ID" value="QHT23022.1"/>
    <property type="molecule type" value="Genomic_DNA"/>
</dbReference>
<dbReference type="AlphaFoldDB" id="A0A6C0E2R6"/>
<protein>
    <recommendedName>
        <fullName evidence="2">Nucleotide-diphospho-sugar transferase domain-containing protein</fullName>
    </recommendedName>
</protein>
<sequence>MGKKAICFLTLRPSELFYHFCKQLQNNEYDVFVCIDDNNYVVPMDYHVSNIHIIQIKNSICEAAGFKSTVQWFNNRACSRDKSLYYFCKIITKYTDVWFIEEDVFIPHINTIKNIDYKNKHADLLCASNEIVSTRNALHWFWPYIFKQTSLDPPFGRSMICAVRISSALLKVIENYATTYNNLFMDESLFNTLALHNNLIIQTPEELSTIHWRNEWKLQDILITNMYHPMKKIDQHYHYRRKLRIHT</sequence>
<name>A0A6C0E2R6_9ZZZZ</name>
<evidence type="ECO:0008006" key="2">
    <source>
        <dbReference type="Google" id="ProtNLM"/>
    </source>
</evidence>
<reference evidence="1" key="1">
    <citation type="journal article" date="2020" name="Nature">
        <title>Giant virus diversity and host interactions through global metagenomics.</title>
        <authorList>
            <person name="Schulz F."/>
            <person name="Roux S."/>
            <person name="Paez-Espino D."/>
            <person name="Jungbluth S."/>
            <person name="Walsh D.A."/>
            <person name="Denef V.J."/>
            <person name="McMahon K.D."/>
            <person name="Konstantinidis K.T."/>
            <person name="Eloe-Fadrosh E.A."/>
            <person name="Kyrpides N.C."/>
            <person name="Woyke T."/>
        </authorList>
    </citation>
    <scope>NUCLEOTIDE SEQUENCE</scope>
    <source>
        <strain evidence="1">GVMAG-M-3300023179-114</strain>
    </source>
</reference>
<proteinExistence type="predicted"/>